<organism evidence="5 6">
    <name type="scientific">Fusarium albosuccineum</name>
    <dbReference type="NCBI Taxonomy" id="1237068"/>
    <lineage>
        <taxon>Eukaryota</taxon>
        <taxon>Fungi</taxon>
        <taxon>Dikarya</taxon>
        <taxon>Ascomycota</taxon>
        <taxon>Pezizomycotina</taxon>
        <taxon>Sordariomycetes</taxon>
        <taxon>Hypocreomycetidae</taxon>
        <taxon>Hypocreales</taxon>
        <taxon>Nectriaceae</taxon>
        <taxon>Fusarium</taxon>
        <taxon>Fusarium decemcellulare species complex</taxon>
    </lineage>
</organism>
<dbReference type="SUPFAM" id="SSF48403">
    <property type="entry name" value="Ankyrin repeat"/>
    <property type="match status" value="3"/>
</dbReference>
<feature type="repeat" description="ANK" evidence="3">
    <location>
        <begin position="701"/>
        <end position="735"/>
    </location>
</feature>
<accession>A0A8H4L6C4</accession>
<evidence type="ECO:0000256" key="2">
    <source>
        <dbReference type="ARBA" id="ARBA00023043"/>
    </source>
</evidence>
<dbReference type="SMART" id="SM00248">
    <property type="entry name" value="ANK"/>
    <property type="match status" value="11"/>
</dbReference>
<dbReference type="PROSITE" id="PS50088">
    <property type="entry name" value="ANK_REPEAT"/>
    <property type="match status" value="3"/>
</dbReference>
<dbReference type="Pfam" id="PF00023">
    <property type="entry name" value="Ank"/>
    <property type="match status" value="3"/>
</dbReference>
<dbReference type="AlphaFoldDB" id="A0A8H4L6C4"/>
<proteinExistence type="predicted"/>
<evidence type="ECO:0000256" key="4">
    <source>
        <dbReference type="SAM" id="MobiDB-lite"/>
    </source>
</evidence>
<keyword evidence="2 3" id="KW-0040">ANK repeat</keyword>
<dbReference type="InterPro" id="IPR002110">
    <property type="entry name" value="Ankyrin_rpt"/>
</dbReference>
<protein>
    <submittedName>
        <fullName evidence="5">Ankyrin</fullName>
    </submittedName>
</protein>
<dbReference type="OrthoDB" id="21416at2759"/>
<dbReference type="PROSITE" id="PS50297">
    <property type="entry name" value="ANK_REP_REGION"/>
    <property type="match status" value="3"/>
</dbReference>
<dbReference type="InterPro" id="IPR036770">
    <property type="entry name" value="Ankyrin_rpt-contain_sf"/>
</dbReference>
<evidence type="ECO:0000256" key="1">
    <source>
        <dbReference type="ARBA" id="ARBA00022737"/>
    </source>
</evidence>
<dbReference type="Proteomes" id="UP000554235">
    <property type="component" value="Unassembled WGS sequence"/>
</dbReference>
<evidence type="ECO:0000313" key="5">
    <source>
        <dbReference type="EMBL" id="KAF4463885.1"/>
    </source>
</evidence>
<gene>
    <name evidence="5" type="ORF">FALBO_9282</name>
</gene>
<name>A0A8H4L6C4_9HYPO</name>
<dbReference type="Gene3D" id="1.25.40.20">
    <property type="entry name" value="Ankyrin repeat-containing domain"/>
    <property type="match status" value="4"/>
</dbReference>
<dbReference type="PANTHER" id="PTHR24178">
    <property type="entry name" value="MOLTING PROTEIN MLT-4"/>
    <property type="match status" value="1"/>
</dbReference>
<evidence type="ECO:0000256" key="3">
    <source>
        <dbReference type="PROSITE-ProRule" id="PRU00023"/>
    </source>
</evidence>
<feature type="repeat" description="ANK" evidence="3">
    <location>
        <begin position="90"/>
        <end position="122"/>
    </location>
</feature>
<feature type="region of interest" description="Disordered" evidence="4">
    <location>
        <begin position="501"/>
        <end position="529"/>
    </location>
</feature>
<reference evidence="5 6" key="1">
    <citation type="submission" date="2020-01" db="EMBL/GenBank/DDBJ databases">
        <title>Identification and distribution of gene clusters putatively required for synthesis of sphingolipid metabolism inhibitors in phylogenetically diverse species of the filamentous fungus Fusarium.</title>
        <authorList>
            <person name="Kim H.-S."/>
            <person name="Busman M."/>
            <person name="Brown D.W."/>
            <person name="Divon H."/>
            <person name="Uhlig S."/>
            <person name="Proctor R.H."/>
        </authorList>
    </citation>
    <scope>NUCLEOTIDE SEQUENCE [LARGE SCALE GENOMIC DNA]</scope>
    <source>
        <strain evidence="5 6">NRRL 20459</strain>
    </source>
</reference>
<dbReference type="EMBL" id="JAADYS010001285">
    <property type="protein sequence ID" value="KAF4463885.1"/>
    <property type="molecule type" value="Genomic_DNA"/>
</dbReference>
<dbReference type="Pfam" id="PF12796">
    <property type="entry name" value="Ank_2"/>
    <property type="match status" value="1"/>
</dbReference>
<comment type="caution">
    <text evidence="5">The sequence shown here is derived from an EMBL/GenBank/DDBJ whole genome shotgun (WGS) entry which is preliminary data.</text>
</comment>
<keyword evidence="6" id="KW-1185">Reference proteome</keyword>
<sequence length="926" mass="103110">MLQQSLQDVGRMDHDGVTPLHLTSTFSPDQTRRLLEAGTDATLATHEGLNVFHLAARCRQSNTIGLLVDWFKTKRDMEELHKVVNAKDKRGRPPLYYACASGRHRSVELLINAGAVVDVDMYNGSALNGCVDFEEEQENWTRNYFNEDESDAGSVLIDDRRRLYGLNRGWNTYQMERLEEILQLVMFDAAASSWHVVDEAIASAINGQHDYTVECLLRARKNSGIEGTLVCAAEAQLCLERRAQRLAEMMKRRDFAGQIQFMMGTRRYEAVPACVMEHSPEPGELHRVLAELALAGFARLLDVLLTSEMVLDLNRECDSNNKQTRNRAGQRTPLLFFACQAEEPNMSVIELLVEKGASLDVQFPGTYHYSYESQQIPLHILVRGGDHHWWQTNQALPYMLKQGVDLEMRDGLGLTPMNASLENMDKPSWNSKATEMLLQAGADPNSVDNSGKSCLARAAEDKTVYAMLLQYGAVVDHSALAAAILAKDVDMVQLILASGADPNSRKVGNETPHWTSPDGRSMGGGRQDPDYRDELYPIDLLTTDLGRNDLDDEDHAAVCKRMIEMLLEHGADPNARYPRTTVAHRVLERKASNSNTTYGGRNRYLDVILQHPRLDVNLEDTAGISLFHSACTVGDVEAVGILLKRGADVRVRDRSARNALHLGISFLSKNSTSHQPSKSQQNLLKSLVSLAPDLLHQVDKNGRTPLHYAISGRGDPAEEVEMLVSAGADVCAKAENGDTPLHLLFKRTWWLKMDRDGVVTWNGSTKKLLDLFLSKGADINAPNKTGETPVFNYFREGALEVKLPDPEVGKDYSDASPWGRVDARAEHRRLGKKAGVKRESKLWALLEQLGVDWGVVDAKGQCLLHIVAGEDDKYHEVDFKSRRLRRFQFLMGKGLDALVEDAAHRTALDVAAANEADDILALFKGE</sequence>
<feature type="repeat" description="ANK" evidence="3">
    <location>
        <begin position="622"/>
        <end position="654"/>
    </location>
</feature>
<keyword evidence="1" id="KW-0677">Repeat</keyword>
<evidence type="ECO:0000313" key="6">
    <source>
        <dbReference type="Proteomes" id="UP000554235"/>
    </source>
</evidence>